<protein>
    <recommendedName>
        <fullName evidence="1">NYN domain-containing protein</fullName>
    </recommendedName>
</protein>
<evidence type="ECO:0000313" key="3">
    <source>
        <dbReference type="Proteomes" id="UP000178650"/>
    </source>
</evidence>
<evidence type="ECO:0000259" key="1">
    <source>
        <dbReference type="Pfam" id="PF01936"/>
    </source>
</evidence>
<dbReference type="GO" id="GO:0004540">
    <property type="term" value="F:RNA nuclease activity"/>
    <property type="evidence" value="ECO:0007669"/>
    <property type="project" value="InterPro"/>
</dbReference>
<organism evidence="2 3">
    <name type="scientific">Candidatus Staskawiczbacteria bacterium RIFOXYB1_FULL_37_44</name>
    <dbReference type="NCBI Taxonomy" id="1802223"/>
    <lineage>
        <taxon>Bacteria</taxon>
        <taxon>Candidatus Staskawicziibacteriota</taxon>
    </lineage>
</organism>
<dbReference type="Gene3D" id="3.40.50.1010">
    <property type="entry name" value="5'-nuclease"/>
    <property type="match status" value="1"/>
</dbReference>
<dbReference type="InterPro" id="IPR047140">
    <property type="entry name" value="LabA"/>
</dbReference>
<proteinExistence type="predicted"/>
<dbReference type="InterPro" id="IPR021139">
    <property type="entry name" value="NYN"/>
</dbReference>
<dbReference type="PANTHER" id="PTHR35458">
    <property type="entry name" value="SLR0755 PROTEIN"/>
    <property type="match status" value="1"/>
</dbReference>
<reference evidence="2 3" key="1">
    <citation type="journal article" date="2016" name="Nat. Commun.">
        <title>Thousands of microbial genomes shed light on interconnected biogeochemical processes in an aquifer system.</title>
        <authorList>
            <person name="Anantharaman K."/>
            <person name="Brown C.T."/>
            <person name="Hug L.A."/>
            <person name="Sharon I."/>
            <person name="Castelle C.J."/>
            <person name="Probst A.J."/>
            <person name="Thomas B.C."/>
            <person name="Singh A."/>
            <person name="Wilkins M.J."/>
            <person name="Karaoz U."/>
            <person name="Brodie E.L."/>
            <person name="Williams K.H."/>
            <person name="Hubbard S.S."/>
            <person name="Banfield J.F."/>
        </authorList>
    </citation>
    <scope>NUCLEOTIDE SEQUENCE [LARGE SCALE GENOMIC DNA]</scope>
</reference>
<name>A0A1G2IU06_9BACT</name>
<comment type="caution">
    <text evidence="2">The sequence shown here is derived from an EMBL/GenBank/DDBJ whole genome shotgun (WGS) entry which is preliminary data.</text>
</comment>
<dbReference type="STRING" id="1802223.A2358_00940"/>
<accession>A0A1G2IU06</accession>
<sequence length="180" mass="21148">MENKEKYYKILEKLKGKKVGIFCDGANLFHGRQKYGWQIDLEKFRKFIGSYCDLKFINYYLAMPVKNDIVFHGSQKFLEKIKNIVSVKSKELKYILVAGGVIKKGNMDIEIVLDVVRTVDDLDVIIVVSGDSDFIELKKYVTMEKKKNIIFMAYQKNMGWEIRQCWHVFLEDIKSEIILE</sequence>
<dbReference type="EMBL" id="MHPJ01000024">
    <property type="protein sequence ID" value="OGZ78316.1"/>
    <property type="molecule type" value="Genomic_DNA"/>
</dbReference>
<dbReference type="Proteomes" id="UP000178650">
    <property type="component" value="Unassembled WGS sequence"/>
</dbReference>
<feature type="domain" description="NYN" evidence="1">
    <location>
        <begin position="18"/>
        <end position="164"/>
    </location>
</feature>
<dbReference type="AlphaFoldDB" id="A0A1G2IU06"/>
<gene>
    <name evidence="2" type="ORF">A2358_00940</name>
</gene>
<evidence type="ECO:0000313" key="2">
    <source>
        <dbReference type="EMBL" id="OGZ78316.1"/>
    </source>
</evidence>
<dbReference type="Pfam" id="PF01936">
    <property type="entry name" value="NYN"/>
    <property type="match status" value="1"/>
</dbReference>
<dbReference type="CDD" id="cd10911">
    <property type="entry name" value="PIN_LabA"/>
    <property type="match status" value="1"/>
</dbReference>
<dbReference type="PANTHER" id="PTHR35458:SF8">
    <property type="entry name" value="SLR0650 PROTEIN"/>
    <property type="match status" value="1"/>
</dbReference>